<proteinExistence type="inferred from homology"/>
<evidence type="ECO:0000256" key="5">
    <source>
        <dbReference type="ARBA" id="ARBA00022801"/>
    </source>
</evidence>
<dbReference type="InterPro" id="IPR007312">
    <property type="entry name" value="Phosphoesterase"/>
</dbReference>
<dbReference type="KEGG" id="zma:103644330"/>
<dbReference type="InParanoid" id="A0A804M7J6"/>
<dbReference type="PANTHER" id="PTHR31956">
    <property type="entry name" value="NON-SPECIFIC PHOSPHOLIPASE C4-RELATED"/>
    <property type="match status" value="1"/>
</dbReference>
<evidence type="ECO:0000256" key="3">
    <source>
        <dbReference type="ARBA" id="ARBA00022525"/>
    </source>
</evidence>
<dbReference type="OrthoDB" id="5135119at2759"/>
<keyword evidence="3" id="KW-0964">Secreted</keyword>
<comment type="similarity">
    <text evidence="2">Belongs to the bacterial phospholipase C family.</text>
</comment>
<feature type="region of interest" description="Disordered" evidence="6">
    <location>
        <begin position="496"/>
        <end position="529"/>
    </location>
</feature>
<keyword evidence="4" id="KW-0732">Signal</keyword>
<dbReference type="Gramene" id="Zm00001eb064750_T001">
    <property type="protein sequence ID" value="Zm00001eb064750_P001"/>
    <property type="gene ID" value="Zm00001eb064750"/>
</dbReference>
<keyword evidence="8" id="KW-1185">Reference proteome</keyword>
<dbReference type="Proteomes" id="UP000007305">
    <property type="component" value="Chromosome 1"/>
</dbReference>
<dbReference type="GeneID" id="103644330"/>
<evidence type="ECO:0008006" key="9">
    <source>
        <dbReference type="Google" id="ProtNLM"/>
    </source>
</evidence>
<evidence type="ECO:0000256" key="2">
    <source>
        <dbReference type="ARBA" id="ARBA00009717"/>
    </source>
</evidence>
<organism evidence="7 8">
    <name type="scientific">Zea mays</name>
    <name type="common">Maize</name>
    <dbReference type="NCBI Taxonomy" id="4577"/>
    <lineage>
        <taxon>Eukaryota</taxon>
        <taxon>Viridiplantae</taxon>
        <taxon>Streptophyta</taxon>
        <taxon>Embryophyta</taxon>
        <taxon>Tracheophyta</taxon>
        <taxon>Spermatophyta</taxon>
        <taxon>Magnoliopsida</taxon>
        <taxon>Liliopsida</taxon>
        <taxon>Poales</taxon>
        <taxon>Poaceae</taxon>
        <taxon>PACMAD clade</taxon>
        <taxon>Panicoideae</taxon>
        <taxon>Andropogonodae</taxon>
        <taxon>Andropogoneae</taxon>
        <taxon>Tripsacinae</taxon>
        <taxon>Zea</taxon>
    </lineage>
</organism>
<comment type="subcellular location">
    <subcellularLocation>
        <location evidence="1">Secreted</location>
    </subcellularLocation>
</comment>
<evidence type="ECO:0000313" key="7">
    <source>
        <dbReference type="EnsemblPlants" id="Zm00001eb064750_P001"/>
    </source>
</evidence>
<dbReference type="GO" id="GO:0005576">
    <property type="term" value="C:extracellular region"/>
    <property type="evidence" value="ECO:0007669"/>
    <property type="project" value="UniProtKB-SubCell"/>
</dbReference>
<evidence type="ECO:0000256" key="4">
    <source>
        <dbReference type="ARBA" id="ARBA00022729"/>
    </source>
</evidence>
<protein>
    <recommendedName>
        <fullName evidence="9">Non-specific phospholipase C4</fullName>
    </recommendedName>
</protein>
<gene>
    <name evidence="7" type="primary">LOC103644330</name>
</gene>
<evidence type="ECO:0000313" key="8">
    <source>
        <dbReference type="Proteomes" id="UP000007305"/>
    </source>
</evidence>
<evidence type="ECO:0000256" key="6">
    <source>
        <dbReference type="SAM" id="MobiDB-lite"/>
    </source>
</evidence>
<reference evidence="8" key="1">
    <citation type="submission" date="2015-12" db="EMBL/GenBank/DDBJ databases">
        <title>Update maize B73 reference genome by single molecule sequencing technologies.</title>
        <authorList>
            <consortium name="Maize Genome Sequencing Project"/>
            <person name="Ware D."/>
        </authorList>
    </citation>
    <scope>NUCLEOTIDE SEQUENCE [LARGE SCALE GENOMIC DNA]</scope>
    <source>
        <strain evidence="8">cv. B73</strain>
    </source>
</reference>
<reference evidence="7" key="2">
    <citation type="submission" date="2019-07" db="EMBL/GenBank/DDBJ databases">
        <authorList>
            <person name="Seetharam A."/>
            <person name="Woodhouse M."/>
            <person name="Cannon E."/>
        </authorList>
    </citation>
    <scope>NUCLEOTIDE SEQUENCE [LARGE SCALE GENOMIC DNA]</scope>
    <source>
        <strain evidence="7">cv. B73</strain>
    </source>
</reference>
<keyword evidence="5" id="KW-0378">Hydrolase</keyword>
<dbReference type="EnsemblPlants" id="Zm00001eb064750_T001">
    <property type="protein sequence ID" value="Zm00001eb064750_P001"/>
    <property type="gene ID" value="Zm00001eb064750"/>
</dbReference>
<dbReference type="FunCoup" id="A0A804M7J6">
    <property type="interactions" value="22"/>
</dbReference>
<dbReference type="InterPro" id="IPR017850">
    <property type="entry name" value="Alkaline_phosphatase_core_sf"/>
</dbReference>
<dbReference type="Pfam" id="PF04185">
    <property type="entry name" value="Phosphoesterase"/>
    <property type="match status" value="1"/>
</dbReference>
<evidence type="ECO:0000256" key="1">
    <source>
        <dbReference type="ARBA" id="ARBA00004613"/>
    </source>
</evidence>
<dbReference type="GO" id="GO:0042578">
    <property type="term" value="F:phosphoric ester hydrolase activity"/>
    <property type="evidence" value="ECO:0007669"/>
    <property type="project" value="UniProtKB-ARBA"/>
</dbReference>
<dbReference type="Gene3D" id="3.40.720.10">
    <property type="entry name" value="Alkaline Phosphatase, subunit A"/>
    <property type="match status" value="2"/>
</dbReference>
<accession>A0A804M7J6</accession>
<dbReference type="FunFam" id="3.40.720.10:FF:000011">
    <property type="entry name" value="Non-specific phospholipase C1"/>
    <property type="match status" value="1"/>
</dbReference>
<dbReference type="AlphaFoldDB" id="A0A804M7J6"/>
<dbReference type="FunFam" id="3.40.720.10:FF:000028">
    <property type="entry name" value="Non-specific phospholipase C1"/>
    <property type="match status" value="1"/>
</dbReference>
<reference evidence="7" key="3">
    <citation type="submission" date="2021-05" db="UniProtKB">
        <authorList>
            <consortium name="EnsemblPlants"/>
        </authorList>
    </citation>
    <scope>IDENTIFICATION</scope>
    <source>
        <strain evidence="7">cv. B73</strain>
    </source>
</reference>
<dbReference type="GO" id="GO:0009395">
    <property type="term" value="P:phospholipid catabolic process"/>
    <property type="evidence" value="ECO:0000318"/>
    <property type="project" value="GO_Central"/>
</dbReference>
<name>A0A804M7J6_MAIZE</name>
<sequence length="541" mass="59020">MAAAEPVPVPVPAAAAGTNNKIKTVVVLVQENRSFDHMLGWMKSLNPDIDGVTGAETNHVDASDPASHAVRFSDGAEYVDPDPGHSMQAIYEQVYGTPFVDAATTPATPPGVAPSMSGFAQQAEKERPGMSATVMSGFRPDAVPVYRDLVREFAVCDRWFASNPASTQPNRLFVHSATSHGLVSNDSRALVAGLPQRTIFDALHDEGLSFGVYYQYPPSTLFYRSLRQLKYAASFHAFDLHFARHCREGRLPSYVVVEQRYFDLRFLPGNDDHPSHDVAEGQRFVKEVYEALRSGPQWPQTLLVVTYDEHGGFYDHVPTPAGAGVVPSPDGIVSAKPFSFAFDRLGVRVPALLVSPWIEPGTVLHGPPSGPCPTSEFEHSSIPATVKKLFNLRSFLTRRDAWAGTFDCVLTRDIPRTDCPLTLPEPVKLRRTAAAEHAPLSEFQEELVQLAAVLNGDHTKESYPQGLVEGMTVAEAARYCVDAFKAFLDECEKCKDRGGEDGSHIPTVKPTTTGKEKDKSKSSFASKSLSCLPCCVRPSSS</sequence>
<dbReference type="PANTHER" id="PTHR31956:SF28">
    <property type="entry name" value="NON-SPECIFIC PHOSPHOLIPASE C4-RELATED"/>
    <property type="match status" value="1"/>
</dbReference>
<dbReference type="RefSeq" id="XP_008665763.1">
    <property type="nucleotide sequence ID" value="XM_008667541.3"/>
</dbReference>